<feature type="transmembrane region" description="Helical" evidence="10">
    <location>
        <begin position="238"/>
        <end position="255"/>
    </location>
</feature>
<feature type="transmembrane region" description="Helical" evidence="10">
    <location>
        <begin position="275"/>
        <end position="299"/>
    </location>
</feature>
<feature type="domain" description="Cation/H+ exchanger transmembrane" evidence="11">
    <location>
        <begin position="14"/>
        <end position="405"/>
    </location>
</feature>
<feature type="transmembrane region" description="Helical" evidence="10">
    <location>
        <begin position="350"/>
        <end position="375"/>
    </location>
</feature>
<dbReference type="GO" id="GO:0015386">
    <property type="term" value="F:potassium:proton antiporter activity"/>
    <property type="evidence" value="ECO:0007669"/>
    <property type="project" value="TreeGrafter"/>
</dbReference>
<dbReference type="STRING" id="1616.IV73_GL001111"/>
<feature type="transmembrane region" description="Helical" evidence="10">
    <location>
        <begin position="6"/>
        <end position="24"/>
    </location>
</feature>
<dbReference type="OrthoDB" id="9809206at2"/>
<dbReference type="GO" id="GO:0098719">
    <property type="term" value="P:sodium ion import across plasma membrane"/>
    <property type="evidence" value="ECO:0007669"/>
    <property type="project" value="TreeGrafter"/>
</dbReference>
<feature type="transmembrane region" description="Helical" evidence="10">
    <location>
        <begin position="215"/>
        <end position="232"/>
    </location>
</feature>
<name>A0A0R2JC08_9LACO</name>
<dbReference type="GO" id="GO:0015385">
    <property type="term" value="F:sodium:proton antiporter activity"/>
    <property type="evidence" value="ECO:0007669"/>
    <property type="project" value="InterPro"/>
</dbReference>
<sequence length="687" mass="76936">MGLVEVGIVLLGVVLLGNLISHLIKDLPVSLIEIGLGVILATVFKVQITLDTSWFLLLFVAPLLYSDAWRFPKREMWALKGPIFSNAIILVIITTLIGGVAIYSLVPELSLAVSFALAAILSPTDPVAVQAIAQGTKLPERLLHLVAGESLINDASGLVIFKVALAATVTGTFSVWQATGEFFYTSLIGALIGAVLAILFNTILEFIASRRIHDAFFVVVLQIFSPLMMYLVAEHFHASGVIAVVVGAVIGNLNTKNNVNYTGEIQMVGHQTWDILGYLLNGIIFVLLGIELPVAMGAFVGVTGKLALPMLFWYALITWMVIFAIRVVWTYLNQWWRYYQNKDEHPDFKMAFMSGLVGVRGAVTMAGVLSIPTVLSDGETPFPARGIVLFIAATVIIISLVMALVGVPLLARQTQKAQPKKAKRVVQHMTEPRAQIYILQSAVRELEQARNIDNQNLVYAVLARYHTKIRQLQLENMNTEMLNPMLEAEVQLRKTCLIAENDALKQLLKRRQISDFVYSNEAQRIARIQDNLEQMVKRHGYLKFGARLHHLTLMIFRAVRIWMTDEDDQTIRTQMKRAQQAENEAGLAAAKKYVESQPKKYLQRNQQVVHNVMVAYEYNLQMVQVSWSKRDQKAHQERLIVEMAGLTAQREAIQHLLEAHFISFEMALQLRQTINYTEAGLLADETH</sequence>
<feature type="transmembrane region" description="Helical" evidence="10">
    <location>
        <begin position="311"/>
        <end position="329"/>
    </location>
</feature>
<dbReference type="AlphaFoldDB" id="A0A0R2JC08"/>
<keyword evidence="2" id="KW-0813">Transport</keyword>
<dbReference type="InterPro" id="IPR006153">
    <property type="entry name" value="Cation/H_exchanger_TM"/>
</dbReference>
<dbReference type="InterPro" id="IPR018422">
    <property type="entry name" value="Cation/H_exchanger_CPA1"/>
</dbReference>
<dbReference type="RefSeq" id="WP_057755976.1">
    <property type="nucleotide sequence ID" value="NZ_JQBP01000005.1"/>
</dbReference>
<keyword evidence="13" id="KW-1185">Reference proteome</keyword>
<keyword evidence="3" id="KW-1003">Cell membrane</keyword>
<evidence type="ECO:0000256" key="6">
    <source>
        <dbReference type="ARBA" id="ARBA00023053"/>
    </source>
</evidence>
<evidence type="ECO:0000256" key="7">
    <source>
        <dbReference type="ARBA" id="ARBA00023065"/>
    </source>
</evidence>
<dbReference type="EMBL" id="JQBP01000005">
    <property type="protein sequence ID" value="KRN74834.1"/>
    <property type="molecule type" value="Genomic_DNA"/>
</dbReference>
<accession>A0A0R2JC08</accession>
<evidence type="ECO:0000256" key="3">
    <source>
        <dbReference type="ARBA" id="ARBA00022475"/>
    </source>
</evidence>
<evidence type="ECO:0000256" key="1">
    <source>
        <dbReference type="ARBA" id="ARBA00004651"/>
    </source>
</evidence>
<evidence type="ECO:0000256" key="4">
    <source>
        <dbReference type="ARBA" id="ARBA00022692"/>
    </source>
</evidence>
<feature type="transmembrane region" description="Helical" evidence="10">
    <location>
        <begin position="83"/>
        <end position="106"/>
    </location>
</feature>
<dbReference type="Pfam" id="PF00999">
    <property type="entry name" value="Na_H_Exchanger"/>
    <property type="match status" value="1"/>
</dbReference>
<keyword evidence="5 10" id="KW-1133">Transmembrane helix</keyword>
<dbReference type="PANTHER" id="PTHR10110:SF86">
    <property type="entry name" value="SODIUM_HYDROGEN EXCHANGER 7"/>
    <property type="match status" value="1"/>
</dbReference>
<keyword evidence="7" id="KW-0406">Ion transport</keyword>
<proteinExistence type="predicted"/>
<evidence type="ECO:0000256" key="2">
    <source>
        <dbReference type="ARBA" id="ARBA00022448"/>
    </source>
</evidence>
<keyword evidence="9" id="KW-0739">Sodium transport</keyword>
<feature type="transmembrane region" description="Helical" evidence="10">
    <location>
        <begin position="387"/>
        <end position="411"/>
    </location>
</feature>
<protein>
    <recommendedName>
        <fullName evidence="11">Cation/H+ exchanger transmembrane domain-containing protein</fullName>
    </recommendedName>
</protein>
<gene>
    <name evidence="12" type="ORF">IV73_GL001111</name>
</gene>
<dbReference type="PANTHER" id="PTHR10110">
    <property type="entry name" value="SODIUM/HYDROGEN EXCHANGER"/>
    <property type="match status" value="1"/>
</dbReference>
<keyword evidence="4 10" id="KW-0812">Transmembrane</keyword>
<dbReference type="GO" id="GO:0005886">
    <property type="term" value="C:plasma membrane"/>
    <property type="evidence" value="ECO:0007669"/>
    <property type="project" value="UniProtKB-SubCell"/>
</dbReference>
<evidence type="ECO:0000256" key="8">
    <source>
        <dbReference type="ARBA" id="ARBA00023136"/>
    </source>
</evidence>
<evidence type="ECO:0000313" key="13">
    <source>
        <dbReference type="Proteomes" id="UP000051655"/>
    </source>
</evidence>
<evidence type="ECO:0000256" key="5">
    <source>
        <dbReference type="ARBA" id="ARBA00022989"/>
    </source>
</evidence>
<comment type="caution">
    <text evidence="12">The sequence shown here is derived from an EMBL/GenBank/DDBJ whole genome shotgun (WGS) entry which is preliminary data.</text>
</comment>
<comment type="subcellular location">
    <subcellularLocation>
        <location evidence="1">Cell membrane</location>
        <topology evidence="1">Multi-pass membrane protein</topology>
    </subcellularLocation>
</comment>
<evidence type="ECO:0000256" key="9">
    <source>
        <dbReference type="ARBA" id="ARBA00023201"/>
    </source>
</evidence>
<feature type="transmembrane region" description="Helical" evidence="10">
    <location>
        <begin position="182"/>
        <end position="203"/>
    </location>
</feature>
<dbReference type="Proteomes" id="UP000051655">
    <property type="component" value="Unassembled WGS sequence"/>
</dbReference>
<evidence type="ECO:0000256" key="10">
    <source>
        <dbReference type="SAM" id="Phobius"/>
    </source>
</evidence>
<organism evidence="12 13">
    <name type="scientific">Weissella kandleri</name>
    <dbReference type="NCBI Taxonomy" id="1616"/>
    <lineage>
        <taxon>Bacteria</taxon>
        <taxon>Bacillati</taxon>
        <taxon>Bacillota</taxon>
        <taxon>Bacilli</taxon>
        <taxon>Lactobacillales</taxon>
        <taxon>Lactobacillaceae</taxon>
        <taxon>Weissella</taxon>
    </lineage>
</organism>
<reference evidence="12 13" key="1">
    <citation type="journal article" date="2015" name="Genome Announc.">
        <title>Expanding the biotechnology potential of lactobacilli through comparative genomics of 213 strains and associated genera.</title>
        <authorList>
            <person name="Sun Z."/>
            <person name="Harris H.M."/>
            <person name="McCann A."/>
            <person name="Guo C."/>
            <person name="Argimon S."/>
            <person name="Zhang W."/>
            <person name="Yang X."/>
            <person name="Jeffery I.B."/>
            <person name="Cooney J.C."/>
            <person name="Kagawa T.F."/>
            <person name="Liu W."/>
            <person name="Song Y."/>
            <person name="Salvetti E."/>
            <person name="Wrobel A."/>
            <person name="Rasinkangas P."/>
            <person name="Parkhill J."/>
            <person name="Rea M.C."/>
            <person name="O'Sullivan O."/>
            <person name="Ritari J."/>
            <person name="Douillard F.P."/>
            <person name="Paul Ross R."/>
            <person name="Yang R."/>
            <person name="Briner A.E."/>
            <person name="Felis G.E."/>
            <person name="de Vos W.M."/>
            <person name="Barrangou R."/>
            <person name="Klaenhammer T.R."/>
            <person name="Caufield P.W."/>
            <person name="Cui Y."/>
            <person name="Zhang H."/>
            <person name="O'Toole P.W."/>
        </authorList>
    </citation>
    <scope>NUCLEOTIDE SEQUENCE [LARGE SCALE GENOMIC DNA]</scope>
    <source>
        <strain evidence="12 13">DSM 20593</strain>
    </source>
</reference>
<dbReference type="GO" id="GO:0051453">
    <property type="term" value="P:regulation of intracellular pH"/>
    <property type="evidence" value="ECO:0007669"/>
    <property type="project" value="TreeGrafter"/>
</dbReference>
<dbReference type="PATRIC" id="fig|1616.3.peg.1141"/>
<evidence type="ECO:0000259" key="11">
    <source>
        <dbReference type="Pfam" id="PF00999"/>
    </source>
</evidence>
<evidence type="ECO:0000313" key="12">
    <source>
        <dbReference type="EMBL" id="KRN74834.1"/>
    </source>
</evidence>
<dbReference type="Gene3D" id="6.10.140.1330">
    <property type="match status" value="1"/>
</dbReference>
<keyword evidence="8 10" id="KW-0472">Membrane</keyword>
<keyword evidence="6" id="KW-0915">Sodium</keyword>